<keyword evidence="2" id="KW-0004">4Fe-4S</keyword>
<proteinExistence type="predicted"/>
<accession>A0A398CW39</accession>
<dbReference type="Pfam" id="PF13186">
    <property type="entry name" value="SPASM"/>
    <property type="match status" value="1"/>
</dbReference>
<dbReference type="Proteomes" id="UP000266328">
    <property type="component" value="Unassembled WGS sequence"/>
</dbReference>
<name>A0A398CW39_9BACT</name>
<dbReference type="SFLD" id="SFLDG01386">
    <property type="entry name" value="main_SPASM_domain-containing"/>
    <property type="match status" value="1"/>
</dbReference>
<dbReference type="GO" id="GO:0016491">
    <property type="term" value="F:oxidoreductase activity"/>
    <property type="evidence" value="ECO:0007669"/>
    <property type="project" value="InterPro"/>
</dbReference>
<dbReference type="SFLD" id="SFLDS00029">
    <property type="entry name" value="Radical_SAM"/>
    <property type="match status" value="1"/>
</dbReference>
<dbReference type="GO" id="GO:0051539">
    <property type="term" value="F:4 iron, 4 sulfur cluster binding"/>
    <property type="evidence" value="ECO:0007669"/>
    <property type="project" value="UniProtKB-KW"/>
</dbReference>
<organism evidence="8 9">
    <name type="scientific">Candidatus Cryosericum terrychapinii</name>
    <dbReference type="NCBI Taxonomy" id="2290919"/>
    <lineage>
        <taxon>Bacteria</taxon>
        <taxon>Pseudomonadati</taxon>
        <taxon>Caldisericota/Cryosericota group</taxon>
        <taxon>Candidatus Cryosericota</taxon>
        <taxon>Candidatus Cryosericia</taxon>
        <taxon>Candidatus Cryosericales</taxon>
        <taxon>Candidatus Cryosericaceae</taxon>
        <taxon>Candidatus Cryosericum</taxon>
    </lineage>
</organism>
<evidence type="ECO:0000256" key="4">
    <source>
        <dbReference type="ARBA" id="ARBA00022723"/>
    </source>
</evidence>
<feature type="domain" description="Radical SAM core" evidence="7">
    <location>
        <begin position="95"/>
        <end position="321"/>
    </location>
</feature>
<reference evidence="8 9" key="1">
    <citation type="submission" date="2018-09" db="EMBL/GenBank/DDBJ databases">
        <title>Discovery and Ecogenomic Context for Candidatus Cryosericales, a Global Caldiserica Order Active in Thawing Permafrost.</title>
        <authorList>
            <person name="Martinez M.A."/>
            <person name="Woodcroft B.J."/>
            <person name="Ignacio Espinoza J.C."/>
            <person name="Zayed A."/>
            <person name="Singleton C.M."/>
            <person name="Boyd J."/>
            <person name="Li Y.-F."/>
            <person name="Purvine S."/>
            <person name="Maughan H."/>
            <person name="Hodgkins S.B."/>
            <person name="Anderson D."/>
            <person name="Sederholm M."/>
            <person name="Temperton B."/>
            <person name="Saleska S.R."/>
            <person name="Tyson G.W."/>
            <person name="Rich V.I."/>
        </authorList>
    </citation>
    <scope>NUCLEOTIDE SEQUENCE [LARGE SCALE GENOMIC DNA]</scope>
    <source>
        <strain evidence="8 9">SMC7</strain>
    </source>
</reference>
<gene>
    <name evidence="8" type="primary">scfB</name>
    <name evidence="8" type="ORF">SMC7_02655</name>
</gene>
<comment type="cofactor">
    <cofactor evidence="1">
        <name>[4Fe-4S] cluster</name>
        <dbReference type="ChEBI" id="CHEBI:49883"/>
    </cofactor>
</comment>
<dbReference type="InterPro" id="IPR023885">
    <property type="entry name" value="4Fe4S-binding_SPASM_dom"/>
</dbReference>
<dbReference type="InterPro" id="IPR058240">
    <property type="entry name" value="rSAM_sf"/>
</dbReference>
<dbReference type="InterPro" id="IPR013785">
    <property type="entry name" value="Aldolase_TIM"/>
</dbReference>
<evidence type="ECO:0000259" key="7">
    <source>
        <dbReference type="PROSITE" id="PS51918"/>
    </source>
</evidence>
<keyword evidence="6" id="KW-0411">Iron-sulfur</keyword>
<dbReference type="Pfam" id="PF04055">
    <property type="entry name" value="Radical_SAM"/>
    <property type="match status" value="1"/>
</dbReference>
<evidence type="ECO:0000313" key="8">
    <source>
        <dbReference type="EMBL" id="RIE06390.1"/>
    </source>
</evidence>
<dbReference type="PROSITE" id="PS01305">
    <property type="entry name" value="MOAA_NIFB_PQQE"/>
    <property type="match status" value="1"/>
</dbReference>
<keyword evidence="3" id="KW-0949">S-adenosyl-L-methionine</keyword>
<keyword evidence="4" id="KW-0479">Metal-binding</keyword>
<dbReference type="InterPro" id="IPR000385">
    <property type="entry name" value="MoaA_NifB_PqqE_Fe-S-bd_CS"/>
</dbReference>
<evidence type="ECO:0000256" key="2">
    <source>
        <dbReference type="ARBA" id="ARBA00022485"/>
    </source>
</evidence>
<dbReference type="PROSITE" id="PS51918">
    <property type="entry name" value="RADICAL_SAM"/>
    <property type="match status" value="1"/>
</dbReference>
<dbReference type="EMBL" id="QXIS01000014">
    <property type="protein sequence ID" value="RIE06390.1"/>
    <property type="molecule type" value="Genomic_DNA"/>
</dbReference>
<dbReference type="NCBIfam" id="TIGR04085">
    <property type="entry name" value="rSAM_more_4Fe4S"/>
    <property type="match status" value="1"/>
</dbReference>
<evidence type="ECO:0000256" key="1">
    <source>
        <dbReference type="ARBA" id="ARBA00001966"/>
    </source>
</evidence>
<protein>
    <submittedName>
        <fullName evidence="8">Thioether cross-link-forming SCIFF peptide maturase</fullName>
    </submittedName>
</protein>
<dbReference type="GO" id="GO:0046872">
    <property type="term" value="F:metal ion binding"/>
    <property type="evidence" value="ECO:0007669"/>
    <property type="project" value="UniProtKB-KW"/>
</dbReference>
<comment type="caution">
    <text evidence="8">The sequence shown here is derived from an EMBL/GenBank/DDBJ whole genome shotgun (WGS) entry which is preliminary data.</text>
</comment>
<dbReference type="RefSeq" id="WP_119088834.1">
    <property type="nucleotide sequence ID" value="NZ_QXIS01000014.1"/>
</dbReference>
<dbReference type="PANTHER" id="PTHR43273:SF8">
    <property type="entry name" value="RADICAL SAM DOMAIN PROTEIN"/>
    <property type="match status" value="1"/>
</dbReference>
<dbReference type="AlphaFoldDB" id="A0A398CW39"/>
<dbReference type="CDD" id="cd21124">
    <property type="entry name" value="SPASM_CteB-like"/>
    <property type="match status" value="1"/>
</dbReference>
<dbReference type="SFLD" id="SFLDG01067">
    <property type="entry name" value="SPASM/twitch_domain_containing"/>
    <property type="match status" value="1"/>
</dbReference>
<keyword evidence="9" id="KW-1185">Reference proteome</keyword>
<dbReference type="OrthoDB" id="9808591at2"/>
<dbReference type="InterPro" id="IPR023867">
    <property type="entry name" value="Sulphatase_maturase_rSAM"/>
</dbReference>
<sequence length="462" mass="51107">MALSRILPASTHLFERGGFFVLLDVPSGSIFSLDERVYHYLQVVLADPSMEGESVQRLTGLDAQTITEIEGELEQLVVAGCLFTQATQPTEDGSVLTLKSLCLNVAHECNFSCTYCFAHGGDYYGDTMLMTREVARAGIDFLVYESGVHHNVEVDFFGGEPLMNWDVIVDTMAYAWSAYPLKKWRFTLTTNGSLLRDDMFPVLEANDVSVVLSLDGDRRANDANRVFKDGRGTFDAIIERIRRFTRTRDEGGYFVRGTYARNTLAFAQSVRELHTLGFKYISMEPVVLSADSALALQTSDLPAIRAQYEELIAYFLSELGSGAGFDFFHFKLDLEAGPCLSKRIYGCGAGVEYMAVAPNGDVFPCHQFDGVQEYRMGNVLVSPVLNCPEVLAECAHANFLFAKEECGSCWARFYCSGGCLANNYATTGTLLKPYALGCLIQKERIEAALVVKAAESPEKNHD</sequence>
<dbReference type="SFLD" id="SFLDG01384">
    <property type="entry name" value="thioether_bond_formation_requi"/>
    <property type="match status" value="1"/>
</dbReference>
<evidence type="ECO:0000256" key="5">
    <source>
        <dbReference type="ARBA" id="ARBA00023004"/>
    </source>
</evidence>
<evidence type="ECO:0000256" key="3">
    <source>
        <dbReference type="ARBA" id="ARBA00022691"/>
    </source>
</evidence>
<evidence type="ECO:0000256" key="6">
    <source>
        <dbReference type="ARBA" id="ARBA00023014"/>
    </source>
</evidence>
<dbReference type="CDD" id="cd01335">
    <property type="entry name" value="Radical_SAM"/>
    <property type="match status" value="1"/>
</dbReference>
<dbReference type="InterPro" id="IPR047602">
    <property type="entry name" value="SPASM_CteB-like"/>
</dbReference>
<dbReference type="NCBIfam" id="TIGR03974">
    <property type="entry name" value="rSAM_six_Cys"/>
    <property type="match status" value="1"/>
</dbReference>
<dbReference type="InterPro" id="IPR007197">
    <property type="entry name" value="rSAM"/>
</dbReference>
<evidence type="ECO:0000313" key="9">
    <source>
        <dbReference type="Proteomes" id="UP000266328"/>
    </source>
</evidence>
<dbReference type="InterPro" id="IPR024025">
    <property type="entry name" value="SCIFF_rSAM_maturase"/>
</dbReference>
<dbReference type="SUPFAM" id="SSF102114">
    <property type="entry name" value="Radical SAM enzymes"/>
    <property type="match status" value="1"/>
</dbReference>
<keyword evidence="5" id="KW-0408">Iron</keyword>
<dbReference type="PANTHER" id="PTHR43273">
    <property type="entry name" value="ANAEROBIC SULFATASE-MATURATING ENZYME HOMOLOG ASLB-RELATED"/>
    <property type="match status" value="1"/>
</dbReference>
<dbReference type="Gene3D" id="3.20.20.70">
    <property type="entry name" value="Aldolase class I"/>
    <property type="match status" value="1"/>
</dbReference>